<dbReference type="Pfam" id="PF07261">
    <property type="entry name" value="DnaB_2"/>
    <property type="match status" value="1"/>
</dbReference>
<gene>
    <name evidence="4" type="primary">dnaB</name>
    <name evidence="4" type="ORF">SCULI_v1c08740</name>
</gene>
<dbReference type="HOGENOM" id="CLU_668736_0_0_14"/>
<accession>W6AHQ6</accession>
<dbReference type="eggNOG" id="COG3611">
    <property type="taxonomic scope" value="Bacteria"/>
</dbReference>
<dbReference type="InterPro" id="IPR058660">
    <property type="entry name" value="WHD_DnaB"/>
</dbReference>
<dbReference type="EMBL" id="CP006681">
    <property type="protein sequence ID" value="AHI53214.1"/>
    <property type="molecule type" value="Genomic_DNA"/>
</dbReference>
<dbReference type="PATRIC" id="fig|1276246.3.peg.869"/>
<dbReference type="Proteomes" id="UP000019267">
    <property type="component" value="Chromosome"/>
</dbReference>
<evidence type="ECO:0000259" key="3">
    <source>
        <dbReference type="Pfam" id="PF25888"/>
    </source>
</evidence>
<comment type="similarity">
    <text evidence="1">Belongs to the DnaB/DnaD family.</text>
</comment>
<reference evidence="4 5" key="1">
    <citation type="journal article" date="2014" name="Genome Biol. Evol.">
        <title>Molecular evolution of the substrate utilization strategies and putative virulence factors in mosquito-associated Spiroplasma species.</title>
        <authorList>
            <person name="Chang T.H."/>
            <person name="Lo W.S."/>
            <person name="Ku C."/>
            <person name="Chen L.L."/>
            <person name="Kuo C.H."/>
        </authorList>
    </citation>
    <scope>NUCLEOTIDE SEQUENCE [LARGE SCALE GENOMIC DNA]</scope>
    <source>
        <strain evidence="4">AES-1</strain>
    </source>
</reference>
<organism evidence="4 5">
    <name type="scientific">Spiroplasma culicicola AES-1</name>
    <dbReference type="NCBI Taxonomy" id="1276246"/>
    <lineage>
        <taxon>Bacteria</taxon>
        <taxon>Bacillati</taxon>
        <taxon>Mycoplasmatota</taxon>
        <taxon>Mollicutes</taxon>
        <taxon>Entomoplasmatales</taxon>
        <taxon>Spiroplasmataceae</taxon>
        <taxon>Spiroplasma</taxon>
    </lineage>
</organism>
<evidence type="ECO:0000313" key="5">
    <source>
        <dbReference type="Proteomes" id="UP000019267"/>
    </source>
</evidence>
<dbReference type="STRING" id="1276246.SCULI_v1c08740"/>
<dbReference type="KEGG" id="scq:SCULI_v1c08740"/>
<feature type="domain" description="Replicative helicase loading/DNA remodeling protein DnaB N-terminal winged helix" evidence="3">
    <location>
        <begin position="9"/>
        <end position="218"/>
    </location>
</feature>
<dbReference type="OrthoDB" id="387560at2"/>
<proteinExistence type="inferred from homology"/>
<dbReference type="Pfam" id="PF25888">
    <property type="entry name" value="WHD_DnaB"/>
    <property type="match status" value="1"/>
</dbReference>
<protein>
    <submittedName>
        <fullName evidence="4">Chromosome replication initiation and membrane attachment protein</fullName>
    </submittedName>
</protein>
<evidence type="ECO:0000313" key="4">
    <source>
        <dbReference type="EMBL" id="AHI53214.1"/>
    </source>
</evidence>
<evidence type="ECO:0000259" key="2">
    <source>
        <dbReference type="Pfam" id="PF07261"/>
    </source>
</evidence>
<name>W6AHQ6_9MOLU</name>
<dbReference type="AlphaFoldDB" id="W6AHQ6"/>
<sequence>MKNFVYKVIIKNSISSFDDKILAYLYQPIIGMRSVNLYKLLIHEAEILKDLKTAEFKEERILTLCDLKHDKMSKWIKRLEAMGLIETLYNQEKNSVIYNIYAPLEPKAFFENELFNNALMKKIDEKNYEIARFIFRDEGDFSQTSGYNNTSSKFFEVFAELSENSEIKFTKGLKPKPKRSSPLLKGFNFENLMVQLEREQIIITNNIDSLKEELQNVYCAYSVSQDEILKALKAAYDGQTYKISKNKFYNYISEVYFGDEAFQTTVDVFDPKQNMIEQTNIKLKELETIEPVDYLQGLLRINKLNDDMILLIKKLSSEYKLRHGVINCLMDFSYFKNDEKIVANYLYKIAKTFQDKSIKTAKEAMEYLKAANQKSKKPKNTVNSFDFINDDSWSKTVKKKTYEVETKADAKLDESLWGDN</sequence>
<feature type="domain" description="DnaB/C C-terminal" evidence="2">
    <location>
        <begin position="308"/>
        <end position="367"/>
    </location>
</feature>
<dbReference type="RefSeq" id="WP_025363439.1">
    <property type="nucleotide sequence ID" value="NZ_CP006681.1"/>
</dbReference>
<keyword evidence="5" id="KW-1185">Reference proteome</keyword>
<dbReference type="InterPro" id="IPR006343">
    <property type="entry name" value="DnaB/C_C"/>
</dbReference>
<evidence type="ECO:0000256" key="1">
    <source>
        <dbReference type="ARBA" id="ARBA00093462"/>
    </source>
</evidence>